<comment type="caution">
    <text evidence="7">Lacks conserved residue(s) required for the propagation of feature annotation.</text>
</comment>
<dbReference type="PANTHER" id="PTHR23429:SF0">
    <property type="entry name" value="GLUCOSE-6-PHOSPHATE 1-DEHYDROGENASE"/>
    <property type="match status" value="1"/>
</dbReference>
<evidence type="ECO:0000313" key="10">
    <source>
        <dbReference type="EMBL" id="MFD1410835.1"/>
    </source>
</evidence>
<keyword evidence="5 7" id="KW-0560">Oxidoreductase</keyword>
<comment type="caution">
    <text evidence="10">The sequence shown here is derived from an EMBL/GenBank/DDBJ whole genome shotgun (WGS) entry which is preliminary data.</text>
</comment>
<dbReference type="EC" id="1.1.1.49" evidence="7"/>
<dbReference type="InterPro" id="IPR022674">
    <property type="entry name" value="G6P_DH_NAD-bd"/>
</dbReference>
<feature type="binding site" evidence="7">
    <location>
        <position position="47"/>
    </location>
    <ligand>
        <name>NADP(+)</name>
        <dbReference type="ChEBI" id="CHEBI:58349"/>
    </ligand>
</feature>
<dbReference type="PIRSF" id="PIRSF000110">
    <property type="entry name" value="G6PD"/>
    <property type="match status" value="1"/>
</dbReference>
<dbReference type="InterPro" id="IPR036291">
    <property type="entry name" value="NAD(P)-bd_dom_sf"/>
</dbReference>
<feature type="binding site" evidence="7">
    <location>
        <position position="342"/>
    </location>
    <ligand>
        <name>substrate</name>
    </ligand>
</feature>
<feature type="binding site" evidence="7">
    <location>
        <position position="337"/>
    </location>
    <ligand>
        <name>substrate</name>
    </ligand>
</feature>
<dbReference type="HAMAP" id="MF_00966">
    <property type="entry name" value="G6PD"/>
    <property type="match status" value="1"/>
</dbReference>
<dbReference type="NCBIfam" id="TIGR00871">
    <property type="entry name" value="zwf"/>
    <property type="match status" value="1"/>
</dbReference>
<feature type="binding site" evidence="7">
    <location>
        <position position="177"/>
    </location>
    <ligand>
        <name>substrate</name>
    </ligand>
</feature>
<dbReference type="Proteomes" id="UP001597191">
    <property type="component" value="Unassembled WGS sequence"/>
</dbReference>
<keyword evidence="6 7" id="KW-0119">Carbohydrate metabolism</keyword>
<evidence type="ECO:0000256" key="2">
    <source>
        <dbReference type="ARBA" id="ARBA00009975"/>
    </source>
</evidence>
<dbReference type="Gene3D" id="3.30.360.10">
    <property type="entry name" value="Dihydrodipicolinate Reductase, domain 2"/>
    <property type="match status" value="1"/>
</dbReference>
<keyword evidence="11" id="KW-1185">Reference proteome</keyword>
<dbReference type="Gene3D" id="3.40.50.720">
    <property type="entry name" value="NAD(P)-binding Rossmann-like Domain"/>
    <property type="match status" value="1"/>
</dbReference>
<feature type="binding site" evidence="7">
    <location>
        <position position="147"/>
    </location>
    <ligand>
        <name>NADP(+)</name>
        <dbReference type="ChEBI" id="CHEBI:58349"/>
    </ligand>
</feature>
<comment type="catalytic activity">
    <reaction evidence="7">
        <text>D-glucose 6-phosphate + NADP(+) = 6-phospho-D-glucono-1,5-lactone + NADPH + H(+)</text>
        <dbReference type="Rhea" id="RHEA:15841"/>
        <dbReference type="ChEBI" id="CHEBI:15378"/>
        <dbReference type="ChEBI" id="CHEBI:57783"/>
        <dbReference type="ChEBI" id="CHEBI:57955"/>
        <dbReference type="ChEBI" id="CHEBI:58349"/>
        <dbReference type="ChEBI" id="CHEBI:61548"/>
        <dbReference type="EC" id="1.1.1.49"/>
    </reaction>
</comment>
<evidence type="ECO:0000256" key="6">
    <source>
        <dbReference type="ARBA" id="ARBA00023277"/>
    </source>
</evidence>
<feature type="binding site" evidence="7">
    <location>
        <position position="181"/>
    </location>
    <ligand>
        <name>substrate</name>
    </ligand>
</feature>
<feature type="active site" description="Proton acceptor" evidence="7">
    <location>
        <position position="239"/>
    </location>
</feature>
<evidence type="ECO:0000256" key="5">
    <source>
        <dbReference type="ARBA" id="ARBA00023002"/>
    </source>
</evidence>
<dbReference type="Pfam" id="PF00479">
    <property type="entry name" value="G6PD_N"/>
    <property type="match status" value="1"/>
</dbReference>
<dbReference type="PANTHER" id="PTHR23429">
    <property type="entry name" value="GLUCOSE-6-PHOSPHATE 1-DEHYDROGENASE G6PD"/>
    <property type="match status" value="1"/>
</dbReference>
<dbReference type="EMBL" id="JBHTOH010000025">
    <property type="protein sequence ID" value="MFD1410835.1"/>
    <property type="molecule type" value="Genomic_DNA"/>
</dbReference>
<comment type="similarity">
    <text evidence="2 7">Belongs to the glucose-6-phosphate dehydrogenase family.</text>
</comment>
<feature type="binding site" evidence="7">
    <location>
        <position position="215"/>
    </location>
    <ligand>
        <name>substrate</name>
    </ligand>
</feature>
<dbReference type="PRINTS" id="PR00079">
    <property type="entry name" value="G6PDHDRGNASE"/>
</dbReference>
<evidence type="ECO:0000256" key="4">
    <source>
        <dbReference type="ARBA" id="ARBA00022857"/>
    </source>
</evidence>
<comment type="pathway">
    <text evidence="1 7">Carbohydrate degradation; pentose phosphate pathway; D-ribulose 5-phosphate from D-glucose 6-phosphate (oxidative stage): step 1/3.</text>
</comment>
<dbReference type="InterPro" id="IPR022675">
    <property type="entry name" value="G6P_DH_C"/>
</dbReference>
<protein>
    <recommendedName>
        <fullName evidence="7">Glucose-6-phosphate 1-dehydrogenase</fullName>
        <shortName evidence="7">G6PD</shortName>
        <ecNumber evidence="7">1.1.1.49</ecNumber>
    </recommendedName>
</protein>
<organism evidence="10 11">
    <name type="scientific">Lapidilactobacillus gannanensis</name>
    <dbReference type="NCBI Taxonomy" id="2486002"/>
    <lineage>
        <taxon>Bacteria</taxon>
        <taxon>Bacillati</taxon>
        <taxon>Bacillota</taxon>
        <taxon>Bacilli</taxon>
        <taxon>Lactobacillales</taxon>
        <taxon>Lactobacillaceae</taxon>
        <taxon>Lapidilactobacillus</taxon>
    </lineage>
</organism>
<gene>
    <name evidence="7 10" type="primary">zwf</name>
    <name evidence="10" type="ORF">ACFQ4R_04290</name>
</gene>
<dbReference type="SUPFAM" id="SSF51735">
    <property type="entry name" value="NAD(P)-binding Rossmann-fold domains"/>
    <property type="match status" value="1"/>
</dbReference>
<feature type="domain" description="Glucose-6-phosphate dehydrogenase C-terminal" evidence="9">
    <location>
        <begin position="190"/>
        <end position="481"/>
    </location>
</feature>
<sequence>MKEENPVLFVIFGGSGDLAHRKLYPALFQLFQKGQLDQHFAVIGTARRPWTHEYFRETVQSNLHEGTAEQQAAFAAHFYYQSHDVQDAAHYVILKKLIDTLDQKYQLQGNRIFYMAMAPALFGTIAQYLRSEDLLSHDGFSRLIIEKPFGHDYASAKELNDAIVSTFDRDQVFRIDHYLGKEMVQALPYLRFANQMINASWNHEYIDNVQITLAESLGVEERGGYYETAGALRDMVQNHIMQVIAMLTFPEPETLCDQTIEAAREQVFTHLHQLSEDEVKAKFVRGQYGPSADGQQIGYRQEEKINPQSNVETFVAGELELDLPQWQGVPFYVRTGKRLLEKKTRIDIVFKKATSNLFGGESLAAPVLTIEVEPESGFIFSINGKQVGTGTQAVLHSLKYQLTDADQQLVPDAYERLLLEVVRGHQSNFVQWQDMAGAWHFVDKIRQAWEECDCPDFPNYTSGSMGPKAADDLLAKTGRHWIYQG</sequence>
<evidence type="ECO:0000259" key="8">
    <source>
        <dbReference type="Pfam" id="PF00479"/>
    </source>
</evidence>
<feature type="binding site" evidence="7">
    <location>
        <position position="234"/>
    </location>
    <ligand>
        <name>substrate</name>
    </ligand>
</feature>
<keyword evidence="4 7" id="KW-0521">NADP</keyword>
<evidence type="ECO:0000256" key="3">
    <source>
        <dbReference type="ARBA" id="ARBA00022526"/>
    </source>
</evidence>
<dbReference type="PROSITE" id="PS00069">
    <property type="entry name" value="G6P_DEHYDROGENASE"/>
    <property type="match status" value="1"/>
</dbReference>
<dbReference type="RefSeq" id="WP_125648022.1">
    <property type="nucleotide sequence ID" value="NZ_JBHTOH010000025.1"/>
</dbReference>
<dbReference type="SUPFAM" id="SSF55347">
    <property type="entry name" value="Glyceraldehyde-3-phosphate dehydrogenase-like, C-terminal domain"/>
    <property type="match status" value="1"/>
</dbReference>
<evidence type="ECO:0000259" key="9">
    <source>
        <dbReference type="Pfam" id="PF02781"/>
    </source>
</evidence>
<dbReference type="Pfam" id="PF02781">
    <property type="entry name" value="G6PD_C"/>
    <property type="match status" value="1"/>
</dbReference>
<dbReference type="GO" id="GO:0004345">
    <property type="term" value="F:glucose-6-phosphate dehydrogenase activity"/>
    <property type="evidence" value="ECO:0007669"/>
    <property type="project" value="UniProtKB-EC"/>
</dbReference>
<feature type="binding site" evidence="7">
    <location>
        <begin position="84"/>
        <end position="85"/>
    </location>
    <ligand>
        <name>NADP(+)</name>
        <dbReference type="ChEBI" id="CHEBI:58349"/>
    </ligand>
</feature>
<evidence type="ECO:0000256" key="1">
    <source>
        <dbReference type="ARBA" id="ARBA00004937"/>
    </source>
</evidence>
<reference evidence="11" key="1">
    <citation type="journal article" date="2019" name="Int. J. Syst. Evol. Microbiol.">
        <title>The Global Catalogue of Microorganisms (GCM) 10K type strain sequencing project: providing services to taxonomists for standard genome sequencing and annotation.</title>
        <authorList>
            <consortium name="The Broad Institute Genomics Platform"/>
            <consortium name="The Broad Institute Genome Sequencing Center for Infectious Disease"/>
            <person name="Wu L."/>
            <person name="Ma J."/>
        </authorList>
    </citation>
    <scope>NUCLEOTIDE SEQUENCE [LARGE SCALE GENOMIC DNA]</scope>
    <source>
        <strain evidence="11">CCM 8937</strain>
    </source>
</reference>
<keyword evidence="3 7" id="KW-0313">Glucose metabolism</keyword>
<evidence type="ECO:0000256" key="7">
    <source>
        <dbReference type="HAMAP-Rule" id="MF_00966"/>
    </source>
</evidence>
<proteinExistence type="inferred from homology"/>
<comment type="function">
    <text evidence="7">Catalyzes the oxidation of glucose 6-phosphate to 6-phosphogluconolactone.</text>
</comment>
<feature type="domain" description="Glucose-6-phosphate dehydrogenase NAD-binding" evidence="8">
    <location>
        <begin position="10"/>
        <end position="185"/>
    </location>
</feature>
<dbReference type="InterPro" id="IPR019796">
    <property type="entry name" value="G6P_DH_AS"/>
</dbReference>
<accession>A0ABW4BKU7</accession>
<name>A0ABW4BKU7_9LACO</name>
<evidence type="ECO:0000313" key="11">
    <source>
        <dbReference type="Proteomes" id="UP001597191"/>
    </source>
</evidence>
<dbReference type="InterPro" id="IPR001282">
    <property type="entry name" value="G6P_DH"/>
</dbReference>